<protein>
    <submittedName>
        <fullName evidence="1">Uncharacterized protein</fullName>
    </submittedName>
</protein>
<name>A0A8R1E6Y8_CAEJA</name>
<reference evidence="2" key="1">
    <citation type="submission" date="2010-08" db="EMBL/GenBank/DDBJ databases">
        <authorList>
            <consortium name="Caenorhabditis japonica Sequencing Consortium"/>
            <person name="Wilson R.K."/>
        </authorList>
    </citation>
    <scope>NUCLEOTIDE SEQUENCE [LARGE SCALE GENOMIC DNA]</scope>
    <source>
        <strain evidence="2">DF5081</strain>
    </source>
</reference>
<evidence type="ECO:0000313" key="2">
    <source>
        <dbReference type="Proteomes" id="UP000005237"/>
    </source>
</evidence>
<evidence type="ECO:0000313" key="1">
    <source>
        <dbReference type="EnsemblMetazoa" id="CJA26830.1"/>
    </source>
</evidence>
<accession>A0A8R1E6Y8</accession>
<dbReference type="Proteomes" id="UP000005237">
    <property type="component" value="Unassembled WGS sequence"/>
</dbReference>
<keyword evidence="2" id="KW-1185">Reference proteome</keyword>
<sequence length="49" mass="5740">VTTDPAEEQATTIADWRELVWNEIRLFQRSARRLSFVSCADTEEEPMKL</sequence>
<proteinExistence type="predicted"/>
<dbReference type="AlphaFoldDB" id="A0A8R1E6Y8"/>
<dbReference type="EnsemblMetazoa" id="CJA26830.1">
    <property type="protein sequence ID" value="CJA26830.1"/>
    <property type="gene ID" value="WBGene00182402"/>
</dbReference>
<organism evidence="1 2">
    <name type="scientific">Caenorhabditis japonica</name>
    <dbReference type="NCBI Taxonomy" id="281687"/>
    <lineage>
        <taxon>Eukaryota</taxon>
        <taxon>Metazoa</taxon>
        <taxon>Ecdysozoa</taxon>
        <taxon>Nematoda</taxon>
        <taxon>Chromadorea</taxon>
        <taxon>Rhabditida</taxon>
        <taxon>Rhabditina</taxon>
        <taxon>Rhabditomorpha</taxon>
        <taxon>Rhabditoidea</taxon>
        <taxon>Rhabditidae</taxon>
        <taxon>Peloderinae</taxon>
        <taxon>Caenorhabditis</taxon>
    </lineage>
</organism>
<reference evidence="1" key="2">
    <citation type="submission" date="2022-06" db="UniProtKB">
        <authorList>
            <consortium name="EnsemblMetazoa"/>
        </authorList>
    </citation>
    <scope>IDENTIFICATION</scope>
    <source>
        <strain evidence="1">DF5081</strain>
    </source>
</reference>